<evidence type="ECO:0000259" key="2">
    <source>
        <dbReference type="Pfam" id="PF05239"/>
    </source>
</evidence>
<gene>
    <name evidence="3" type="ORF">ACFOD3_02085</name>
</gene>
<feature type="chain" id="PRO_5045848489" evidence="1">
    <location>
        <begin position="27"/>
        <end position="126"/>
    </location>
</feature>
<dbReference type="Pfam" id="PF05239">
    <property type="entry name" value="PRC"/>
    <property type="match status" value="1"/>
</dbReference>
<keyword evidence="1" id="KW-0732">Signal</keyword>
<feature type="signal peptide" evidence="1">
    <location>
        <begin position="1"/>
        <end position="26"/>
    </location>
</feature>
<dbReference type="Proteomes" id="UP001595420">
    <property type="component" value="Unassembled WGS sequence"/>
</dbReference>
<name>A0ABV7BRB5_9PROT</name>
<dbReference type="RefSeq" id="WP_216834145.1">
    <property type="nucleotide sequence ID" value="NZ_JAFNJS010000001.1"/>
</dbReference>
<dbReference type="EMBL" id="JBHRSB010000001">
    <property type="protein sequence ID" value="MFC2998660.1"/>
    <property type="molecule type" value="Genomic_DNA"/>
</dbReference>
<dbReference type="InterPro" id="IPR027275">
    <property type="entry name" value="PRC-brl_dom"/>
</dbReference>
<evidence type="ECO:0000256" key="1">
    <source>
        <dbReference type="SAM" id="SignalP"/>
    </source>
</evidence>
<reference evidence="4" key="1">
    <citation type="journal article" date="2019" name="Int. J. Syst. Evol. Microbiol.">
        <title>The Global Catalogue of Microorganisms (GCM) 10K type strain sequencing project: providing services to taxonomists for standard genome sequencing and annotation.</title>
        <authorList>
            <consortium name="The Broad Institute Genomics Platform"/>
            <consortium name="The Broad Institute Genome Sequencing Center for Infectious Disease"/>
            <person name="Wu L."/>
            <person name="Ma J."/>
        </authorList>
    </citation>
    <scope>NUCLEOTIDE SEQUENCE [LARGE SCALE GENOMIC DNA]</scope>
    <source>
        <strain evidence="4">CGMCC 1.16855</strain>
    </source>
</reference>
<keyword evidence="4" id="KW-1185">Reference proteome</keyword>
<sequence>MTSGRFIAAALVALLAGAAAPLPAAAVELEYGQAEAGRMVPDLGLRAGQIAGAMLYTDTGDAIGEIEAVLVTQDGLLAGLGVEVGGFLGIGDRDVLLRFSQVHRVGDRIVTLLSRAQLEAQPEWDD</sequence>
<proteinExistence type="predicted"/>
<protein>
    <submittedName>
        <fullName evidence="3">PRC-barrel domain-containing protein</fullName>
    </submittedName>
</protein>
<feature type="domain" description="PRC-barrel" evidence="2">
    <location>
        <begin position="47"/>
        <end position="111"/>
    </location>
</feature>
<comment type="caution">
    <text evidence="3">The sequence shown here is derived from an EMBL/GenBank/DDBJ whole genome shotgun (WGS) entry which is preliminary data.</text>
</comment>
<accession>A0ABV7BRB5</accession>
<evidence type="ECO:0000313" key="4">
    <source>
        <dbReference type="Proteomes" id="UP001595420"/>
    </source>
</evidence>
<evidence type="ECO:0000313" key="3">
    <source>
        <dbReference type="EMBL" id="MFC2998660.1"/>
    </source>
</evidence>
<organism evidence="3 4">
    <name type="scientific">Falsiroseomonas tokyonensis</name>
    <dbReference type="NCBI Taxonomy" id="430521"/>
    <lineage>
        <taxon>Bacteria</taxon>
        <taxon>Pseudomonadati</taxon>
        <taxon>Pseudomonadota</taxon>
        <taxon>Alphaproteobacteria</taxon>
        <taxon>Acetobacterales</taxon>
        <taxon>Roseomonadaceae</taxon>
        <taxon>Falsiroseomonas</taxon>
    </lineage>
</organism>